<evidence type="ECO:0000259" key="1">
    <source>
        <dbReference type="Pfam" id="PF22636"/>
    </source>
</evidence>
<proteinExistence type="predicted"/>
<dbReference type="SUPFAM" id="SSF54637">
    <property type="entry name" value="Thioesterase/thiol ester dehydrase-isomerase"/>
    <property type="match status" value="1"/>
</dbReference>
<sequence length="134" mass="14962">MKNIFKPGDIKTHHFTVKSEDVAKFVAGEVHPVCSTFTLAREMEWSSRLFVLEMTEDHEEGIGTFVNVSHRSPALVGQKISVIAKVSSFERNELICEIEVKCGDRLVAIGSTGQKILPKNKIKEIFSSLEKDGE</sequence>
<accession>A0A150XBJ3</accession>
<feature type="domain" description="Fluoroacetyl-CoA-specific thioesterase-like" evidence="1">
    <location>
        <begin position="17"/>
        <end position="119"/>
    </location>
</feature>
<organism evidence="2 3">
    <name type="scientific">Roseivirga spongicola</name>
    <dbReference type="NCBI Taxonomy" id="333140"/>
    <lineage>
        <taxon>Bacteria</taxon>
        <taxon>Pseudomonadati</taxon>
        <taxon>Bacteroidota</taxon>
        <taxon>Cytophagia</taxon>
        <taxon>Cytophagales</taxon>
        <taxon>Roseivirgaceae</taxon>
        <taxon>Roseivirga</taxon>
    </lineage>
</organism>
<dbReference type="PANTHER" id="PTHR36934:SF1">
    <property type="entry name" value="THIOESTERASE DOMAIN-CONTAINING PROTEIN"/>
    <property type="match status" value="1"/>
</dbReference>
<dbReference type="InterPro" id="IPR054485">
    <property type="entry name" value="FlK-like_dom"/>
</dbReference>
<evidence type="ECO:0000313" key="3">
    <source>
        <dbReference type="Proteomes" id="UP000075606"/>
    </source>
</evidence>
<protein>
    <recommendedName>
        <fullName evidence="1">Fluoroacetyl-CoA-specific thioesterase-like domain-containing protein</fullName>
    </recommendedName>
</protein>
<dbReference type="InterPro" id="IPR029069">
    <property type="entry name" value="HotDog_dom_sf"/>
</dbReference>
<dbReference type="Pfam" id="PF22636">
    <property type="entry name" value="FlK"/>
    <property type="match status" value="1"/>
</dbReference>
<gene>
    <name evidence="2" type="ORF">AWW68_09470</name>
</gene>
<dbReference type="AlphaFoldDB" id="A0A150XBJ3"/>
<dbReference type="Gene3D" id="3.10.129.10">
    <property type="entry name" value="Hotdog Thioesterase"/>
    <property type="match status" value="1"/>
</dbReference>
<comment type="caution">
    <text evidence="2">The sequence shown here is derived from an EMBL/GenBank/DDBJ whole genome shotgun (WGS) entry which is preliminary data.</text>
</comment>
<name>A0A150XBJ3_9BACT</name>
<dbReference type="PANTHER" id="PTHR36934">
    <property type="entry name" value="BLR0278 PROTEIN"/>
    <property type="match status" value="1"/>
</dbReference>
<dbReference type="EMBL" id="LRPC01000012">
    <property type="protein sequence ID" value="KYG76042.1"/>
    <property type="molecule type" value="Genomic_DNA"/>
</dbReference>
<dbReference type="OrthoDB" id="6902891at2"/>
<dbReference type="InterPro" id="IPR025540">
    <property type="entry name" value="FlK"/>
</dbReference>
<dbReference type="Proteomes" id="UP000075606">
    <property type="component" value="Unassembled WGS sequence"/>
</dbReference>
<dbReference type="STRING" id="333140.AWW68_09470"/>
<reference evidence="2 3" key="1">
    <citation type="submission" date="2016-01" db="EMBL/GenBank/DDBJ databases">
        <title>Genome sequencing of Roseivirga spongicola UST030701-084.</title>
        <authorList>
            <person name="Selvaratnam C."/>
            <person name="Thevarajoo S."/>
            <person name="Goh K.M."/>
            <person name="Ee R."/>
            <person name="Chan K.-G."/>
            <person name="Chong C.S."/>
        </authorList>
    </citation>
    <scope>NUCLEOTIDE SEQUENCE [LARGE SCALE GENOMIC DNA]</scope>
    <source>
        <strain evidence="2 3">UST030701-084</strain>
    </source>
</reference>
<evidence type="ECO:0000313" key="2">
    <source>
        <dbReference type="EMBL" id="KYG76042.1"/>
    </source>
</evidence>
<dbReference type="RefSeq" id="WP_068220421.1">
    <property type="nucleotide sequence ID" value="NZ_LRPC01000012.1"/>
</dbReference>
<keyword evidence="3" id="KW-1185">Reference proteome</keyword>